<comment type="caution">
    <text evidence="1">The sequence shown here is derived from an EMBL/GenBank/DDBJ whole genome shotgun (WGS) entry which is preliminary data.</text>
</comment>
<name>J0MQR5_HELPX</name>
<dbReference type="EMBL" id="AKOV01000001">
    <property type="protein sequence ID" value="EJB76507.1"/>
    <property type="molecule type" value="Genomic_DNA"/>
</dbReference>
<dbReference type="Gene3D" id="3.40.50.300">
    <property type="entry name" value="P-loop containing nucleotide triphosphate hydrolases"/>
    <property type="match status" value="2"/>
</dbReference>
<dbReference type="SUPFAM" id="SSF52540">
    <property type="entry name" value="P-loop containing nucleoside triphosphate hydrolases"/>
    <property type="match status" value="1"/>
</dbReference>
<dbReference type="RefSeq" id="WP_001886961.1">
    <property type="nucleotide sequence ID" value="NZ_AKOV01000001.1"/>
</dbReference>
<proteinExistence type="predicted"/>
<dbReference type="PATRIC" id="fig|992056.3.peg.389"/>
<evidence type="ECO:0000313" key="2">
    <source>
        <dbReference type="Proteomes" id="UP000005323"/>
    </source>
</evidence>
<reference evidence="1 2" key="1">
    <citation type="journal article" date="2013" name="Pathog. Dis.">
        <title>Genome sequences of 65 Helicobacter pylori strains isolated from asymptomatic individuals and patients with gastric cancer, peptic ulcer disease, or gastritis.</title>
        <authorList>
            <person name="Blanchard T.G."/>
            <person name="Czinn S.J."/>
            <person name="Correa P."/>
            <person name="Nakazawa T."/>
            <person name="Keelan M."/>
            <person name="Morningstar L."/>
            <person name="Santana-Cruz I."/>
            <person name="Maroo A."/>
            <person name="McCracken C."/>
            <person name="Shefchek K."/>
            <person name="Daugherty S."/>
            <person name="Song Y."/>
            <person name="Fraser C.M."/>
            <person name="Fricke W.F."/>
        </authorList>
    </citation>
    <scope>NUCLEOTIDE SEQUENCE [LARGE SCALE GENOMIC DNA]</scope>
    <source>
        <strain evidence="1 2">Hp A-26</strain>
    </source>
</reference>
<gene>
    <name evidence="1" type="ORF">HPHPA26_0395</name>
</gene>
<evidence type="ECO:0008006" key="3">
    <source>
        <dbReference type="Google" id="ProtNLM"/>
    </source>
</evidence>
<dbReference type="AlphaFoldDB" id="J0MQR5"/>
<organism evidence="1 2">
    <name type="scientific">Helicobacter pylori Hp A-26</name>
    <dbReference type="NCBI Taxonomy" id="992056"/>
    <lineage>
        <taxon>Bacteria</taxon>
        <taxon>Pseudomonadati</taxon>
        <taxon>Campylobacterota</taxon>
        <taxon>Epsilonproteobacteria</taxon>
        <taxon>Campylobacterales</taxon>
        <taxon>Helicobacteraceae</taxon>
        <taxon>Helicobacter</taxon>
    </lineage>
</organism>
<protein>
    <recommendedName>
        <fullName evidence="3">AAA domain-containing protein</fullName>
    </recommendedName>
</protein>
<evidence type="ECO:0000313" key="1">
    <source>
        <dbReference type="EMBL" id="EJB76507.1"/>
    </source>
</evidence>
<sequence>MGGLVIILGENNTGKSNLLKALGCFSEHVNEFKKNCTPNYLGFKDAITKLGLCAEEKSGKYQNNVFKANIEIKNDEVSYSLTPTTEQLKSVCFALLNSLGGLEANTKTDFINKLNRTNNEDSLLKLFNEIDQLLSNEKVVIKVKKQFQKDLSDCKTKLKQELEQITNKWNGYLLDTTKIGEIIDNIVNKETTLEYMHSYLEQFRELVKGYVDRYNLNNWNHINYPIFPTIDLEEPILKNPTLGSHVDYENMESVLKDYPLEKYADVKHFLHSKLGQVFYYKPTKSFEAEDLMTTPDDLTQSEFFELLFNAIDQNAFKEIKEAYNAYTEKKQRGYLNQAERKYEKLINEKVSKHFNQMYFQNKNEDFYYEFDFKLDSQEISLSLFKRSKEEKEEVLVLDHQSEGFRWYFDLFFNLLCSSHLKPNSIVIIDEGFSKLSAPTCIECHNFLKKLGQDKGITFVISTHNLYFANLDYLDELKFLKVNKDLRSVSVNQFTSRDLNDSTPSKVIKKLICANHKTLNENDRLLFVEGISDYNYLSAFKLLYEQEKKTSLDMAFLNIVFLPVNGLGNDDLKESKKPLNGLGNDDLKESKKPQMKQILETLAEEEPNATLLVDGDTRGKACEELNKELGNKLNILKLNDCDDSFKNFKNIEDCFSQKDKIKLDLKNKSFRSHTAYTSVLKNDLLLHPSLVEAERKFLQAF</sequence>
<accession>J0MQR5</accession>
<dbReference type="Proteomes" id="UP000005323">
    <property type="component" value="Unassembled WGS sequence"/>
</dbReference>
<dbReference type="InterPro" id="IPR027417">
    <property type="entry name" value="P-loop_NTPase"/>
</dbReference>